<feature type="compositionally biased region" description="Polar residues" evidence="1">
    <location>
        <begin position="425"/>
        <end position="434"/>
    </location>
</feature>
<proteinExistence type="predicted"/>
<name>A0A0D7AVB5_9AGAR</name>
<dbReference type="Proteomes" id="UP000054007">
    <property type="component" value="Unassembled WGS sequence"/>
</dbReference>
<organism evidence="2 3">
    <name type="scientific">Cylindrobasidium torrendii FP15055 ss-10</name>
    <dbReference type="NCBI Taxonomy" id="1314674"/>
    <lineage>
        <taxon>Eukaryota</taxon>
        <taxon>Fungi</taxon>
        <taxon>Dikarya</taxon>
        <taxon>Basidiomycota</taxon>
        <taxon>Agaricomycotina</taxon>
        <taxon>Agaricomycetes</taxon>
        <taxon>Agaricomycetidae</taxon>
        <taxon>Agaricales</taxon>
        <taxon>Marasmiineae</taxon>
        <taxon>Physalacriaceae</taxon>
        <taxon>Cylindrobasidium</taxon>
    </lineage>
</organism>
<dbReference type="AlphaFoldDB" id="A0A0D7AVB5"/>
<dbReference type="EMBL" id="KN880872">
    <property type="protein sequence ID" value="KIY61784.1"/>
    <property type="molecule type" value="Genomic_DNA"/>
</dbReference>
<evidence type="ECO:0000313" key="2">
    <source>
        <dbReference type="EMBL" id="KIY61784.1"/>
    </source>
</evidence>
<gene>
    <name evidence="2" type="ORF">CYLTODRAFT_459568</name>
</gene>
<evidence type="ECO:0000256" key="1">
    <source>
        <dbReference type="SAM" id="MobiDB-lite"/>
    </source>
</evidence>
<feature type="region of interest" description="Disordered" evidence="1">
    <location>
        <begin position="373"/>
        <end position="437"/>
    </location>
</feature>
<keyword evidence="3" id="KW-1185">Reference proteome</keyword>
<evidence type="ECO:0000313" key="3">
    <source>
        <dbReference type="Proteomes" id="UP000054007"/>
    </source>
</evidence>
<dbReference type="OrthoDB" id="2634326at2759"/>
<sequence length="756" mass="85204">MPHPPTRTTQLTRAIYLLGAQDLMADYISDEVPRWADMSSANMFGLVGARFGDVIVATPNAKVIYPPTYGSTRHLQLREDYRWGPDDYINLPQPYQSINNHIICCPAPTYIFDDTKHLFRAFQNSDWTPIPTSGIQGLGTIDRLLHRNLKTKTKETLLAWDAIVEDQSRGRLENFDSQGLNRFRLCAWALRRDLDAIGYIKTLHQVKMQYVDILRRDMELRGFVDYVRIFRHRMHNLPNKPFAVDSRRMGCFTNSFAIADRLHHCGIPVWYVYKASAPGHDPDLFERFLSPQAVQSLQNAQGIPSRIQHMSADCYTLMSLSITPNAKVLWTGSASHGDKYRVMGAVLSGRQSPFEKLLLESSGAAAHIMLPPLPAEEAESSNSGKRRANDEPSTSRQDKKRRISPSAEHGQTAGRRGSKAHTKVSKNINRSPWDNITHAPMPAAIPTWATVLDTMKNKLRATGREGYNDVAHIPHLQPEHRWPAGPDAAMFASISNATVQASAFLAYSKLRHVIRFRVDLAIDVLKAVNKIPPQSWRYILGFLVLSSDKDHTAAAQKRSLAFEELQKTMEQMGVQISLTSDILRDSPASWRSHGALDPSLSALPPPDVCREILWEMNEINFRTDLILVDRFLFNGFGGTNAPSPTERRAVVLQRFTHFGPSVTPDDSQFVDRGFASPNLQERRDALCTLVEVMSEWQDSYSSPFALVQRATGLKKLVDVSEGDVEKLEINTASHYIRAFFGVFKRPPNVPRTLQEQ</sequence>
<accession>A0A0D7AVB5</accession>
<reference evidence="2 3" key="1">
    <citation type="journal article" date="2015" name="Fungal Genet. Biol.">
        <title>Evolution of novel wood decay mechanisms in Agaricales revealed by the genome sequences of Fistulina hepatica and Cylindrobasidium torrendii.</title>
        <authorList>
            <person name="Floudas D."/>
            <person name="Held B.W."/>
            <person name="Riley R."/>
            <person name="Nagy L.G."/>
            <person name="Koehler G."/>
            <person name="Ransdell A.S."/>
            <person name="Younus H."/>
            <person name="Chow J."/>
            <person name="Chiniquy J."/>
            <person name="Lipzen A."/>
            <person name="Tritt A."/>
            <person name="Sun H."/>
            <person name="Haridas S."/>
            <person name="LaButti K."/>
            <person name="Ohm R.A."/>
            <person name="Kues U."/>
            <person name="Blanchette R.A."/>
            <person name="Grigoriev I.V."/>
            <person name="Minto R.E."/>
            <person name="Hibbett D.S."/>
        </authorList>
    </citation>
    <scope>NUCLEOTIDE SEQUENCE [LARGE SCALE GENOMIC DNA]</scope>
    <source>
        <strain evidence="2 3">FP15055 ss-10</strain>
    </source>
</reference>
<protein>
    <submittedName>
        <fullName evidence="2">Uncharacterized protein</fullName>
    </submittedName>
</protein>